<evidence type="ECO:0000259" key="1">
    <source>
        <dbReference type="Pfam" id="PF12697"/>
    </source>
</evidence>
<accession>A0A848HI71</accession>
<organism evidence="2 3">
    <name type="scientific">Ramlibacter agri</name>
    <dbReference type="NCBI Taxonomy" id="2728837"/>
    <lineage>
        <taxon>Bacteria</taxon>
        <taxon>Pseudomonadati</taxon>
        <taxon>Pseudomonadota</taxon>
        <taxon>Betaproteobacteria</taxon>
        <taxon>Burkholderiales</taxon>
        <taxon>Comamonadaceae</taxon>
        <taxon>Ramlibacter</taxon>
    </lineage>
</organism>
<dbReference type="PROSITE" id="PS51257">
    <property type="entry name" value="PROKAR_LIPOPROTEIN"/>
    <property type="match status" value="1"/>
</dbReference>
<dbReference type="InterPro" id="IPR052897">
    <property type="entry name" value="Sec-Metab_Biosynth_Hydrolase"/>
</dbReference>
<dbReference type="RefSeq" id="WP_169421678.1">
    <property type="nucleotide sequence ID" value="NZ_JABBFX010000003.1"/>
</dbReference>
<dbReference type="PROSITE" id="PS51318">
    <property type="entry name" value="TAT"/>
    <property type="match status" value="1"/>
</dbReference>
<feature type="domain" description="AB hydrolase-1" evidence="1">
    <location>
        <begin position="46"/>
        <end position="272"/>
    </location>
</feature>
<dbReference type="Proteomes" id="UP000541185">
    <property type="component" value="Unassembled WGS sequence"/>
</dbReference>
<dbReference type="EMBL" id="JABBFX010000003">
    <property type="protein sequence ID" value="NML47398.1"/>
    <property type="molecule type" value="Genomic_DNA"/>
</dbReference>
<protein>
    <submittedName>
        <fullName evidence="2">Alpha/beta hydrolase</fullName>
    </submittedName>
</protein>
<name>A0A848HI71_9BURK</name>
<dbReference type="InterPro" id="IPR029058">
    <property type="entry name" value="AB_hydrolase_fold"/>
</dbReference>
<keyword evidence="2" id="KW-0378">Hydrolase</keyword>
<reference evidence="2 3" key="1">
    <citation type="submission" date="2020-04" db="EMBL/GenBank/DDBJ databases">
        <title>Ramlibacter sp. G-1-2-2 isolated from soil.</title>
        <authorList>
            <person name="Dahal R.H."/>
        </authorList>
    </citation>
    <scope>NUCLEOTIDE SEQUENCE [LARGE SCALE GENOMIC DNA]</scope>
    <source>
        <strain evidence="2 3">G-1-2-2</strain>
    </source>
</reference>
<gene>
    <name evidence="2" type="ORF">HHL11_26855</name>
</gene>
<proteinExistence type="predicted"/>
<dbReference type="AlphaFoldDB" id="A0A848HI71"/>
<dbReference type="NCBIfam" id="TIGR01409">
    <property type="entry name" value="TAT_signal_seq"/>
    <property type="match status" value="1"/>
</dbReference>
<dbReference type="PANTHER" id="PTHR37017">
    <property type="entry name" value="AB HYDROLASE-1 DOMAIN-CONTAINING PROTEIN-RELATED"/>
    <property type="match status" value="1"/>
</dbReference>
<dbReference type="InterPro" id="IPR000073">
    <property type="entry name" value="AB_hydrolase_1"/>
</dbReference>
<evidence type="ECO:0000313" key="3">
    <source>
        <dbReference type="Proteomes" id="UP000541185"/>
    </source>
</evidence>
<sequence length="280" mass="29770">MQMKDRATPPARRNRRQFLRAACAVAGAAAVSACGGGESDPPPQYVLVHGAWHGGWAWDRVVPLLQAAGAGAHAPTLAGLAERAGEMSTAINLDTHIADILTLVRTRDLRDVVLVAHSYGGFPATGAIEALAGEGRLRCAVYLDAFVPTPGDRLFNYVDAAGQAQMQADFAAGNPRWPKIPAMYFGLESQADIDWVDARLTDHPSGTYLQALRMGQPAAAAAPRRAFISCTSPALDVLAPTKERVKADPGWSFSEIAAGHDVMVSRPRQLADLLLAQGRN</sequence>
<comment type="caution">
    <text evidence="2">The sequence shown here is derived from an EMBL/GenBank/DDBJ whole genome shotgun (WGS) entry which is preliminary data.</text>
</comment>
<dbReference type="PANTHER" id="PTHR37017:SF11">
    <property type="entry name" value="ESTERASE_LIPASE_THIOESTERASE DOMAIN-CONTAINING PROTEIN"/>
    <property type="match status" value="1"/>
</dbReference>
<dbReference type="GO" id="GO:0016787">
    <property type="term" value="F:hydrolase activity"/>
    <property type="evidence" value="ECO:0007669"/>
    <property type="project" value="UniProtKB-KW"/>
</dbReference>
<keyword evidence="3" id="KW-1185">Reference proteome</keyword>
<dbReference type="InterPro" id="IPR019546">
    <property type="entry name" value="TAT_signal_bac_arc"/>
</dbReference>
<dbReference type="SUPFAM" id="SSF53474">
    <property type="entry name" value="alpha/beta-Hydrolases"/>
    <property type="match status" value="1"/>
</dbReference>
<dbReference type="Pfam" id="PF12697">
    <property type="entry name" value="Abhydrolase_6"/>
    <property type="match status" value="1"/>
</dbReference>
<dbReference type="Gene3D" id="3.40.50.1820">
    <property type="entry name" value="alpha/beta hydrolase"/>
    <property type="match status" value="1"/>
</dbReference>
<dbReference type="InterPro" id="IPR006311">
    <property type="entry name" value="TAT_signal"/>
</dbReference>
<evidence type="ECO:0000313" key="2">
    <source>
        <dbReference type="EMBL" id="NML47398.1"/>
    </source>
</evidence>